<evidence type="ECO:0000256" key="3">
    <source>
        <dbReference type="ARBA" id="ARBA00022989"/>
    </source>
</evidence>
<dbReference type="GO" id="GO:0005886">
    <property type="term" value="C:plasma membrane"/>
    <property type="evidence" value="ECO:0007669"/>
    <property type="project" value="UniProtKB-SubCell"/>
</dbReference>
<feature type="region of interest" description="Disordered" evidence="8">
    <location>
        <begin position="84"/>
        <end position="109"/>
    </location>
</feature>
<evidence type="ECO:0000256" key="1">
    <source>
        <dbReference type="ARBA" id="ARBA00022475"/>
    </source>
</evidence>
<name>A0A1J5NF98_9BACT</name>
<evidence type="ECO:0000256" key="4">
    <source>
        <dbReference type="ARBA" id="ARBA00023136"/>
    </source>
</evidence>
<organism evidence="9 10">
    <name type="scientific">Pseudodesulfovibrio hydrargyri</name>
    <dbReference type="NCBI Taxonomy" id="2125990"/>
    <lineage>
        <taxon>Bacteria</taxon>
        <taxon>Pseudomonadati</taxon>
        <taxon>Thermodesulfobacteriota</taxon>
        <taxon>Desulfovibrionia</taxon>
        <taxon>Desulfovibrionales</taxon>
        <taxon>Desulfovibrionaceae</taxon>
    </lineage>
</organism>
<comment type="subcellular location">
    <subcellularLocation>
        <location evidence="7">Cell membrane</location>
    </subcellularLocation>
    <subcellularLocation>
        <location evidence="7">Bacterial flagellum basal body</location>
    </subcellularLocation>
</comment>
<reference evidence="9 10" key="1">
    <citation type="submission" date="2015-09" db="EMBL/GenBank/DDBJ databases">
        <title>Genome of Desulfovibrio dechloracetivorans BerOc1, a mercury methylating strain isolated from highly hydrocarbons and metals contaminated coastal sediments.</title>
        <authorList>
            <person name="Goni Urriza M."/>
            <person name="Gassie C."/>
            <person name="Bouchez O."/>
            <person name="Klopp C."/>
            <person name="Ranchou-Peyruse A."/>
            <person name="Remy G."/>
        </authorList>
    </citation>
    <scope>NUCLEOTIDE SEQUENCE [LARGE SCALE GENOMIC DNA]</scope>
    <source>
        <strain evidence="9 10">BerOc1</strain>
    </source>
</reference>
<accession>A0A1J5NF98</accession>
<evidence type="ECO:0000256" key="5">
    <source>
        <dbReference type="ARBA" id="ARBA00023143"/>
    </source>
</evidence>
<dbReference type="Proteomes" id="UP000181901">
    <property type="component" value="Unassembled WGS sequence"/>
</dbReference>
<comment type="similarity">
    <text evidence="6 7">Belongs to the FliO/MopB family.</text>
</comment>
<evidence type="ECO:0000256" key="8">
    <source>
        <dbReference type="SAM" id="MobiDB-lite"/>
    </source>
</evidence>
<evidence type="ECO:0000256" key="6">
    <source>
        <dbReference type="ARBA" id="ARBA00037937"/>
    </source>
</evidence>
<dbReference type="AlphaFoldDB" id="A0A1J5NF98"/>
<protein>
    <recommendedName>
        <fullName evidence="7">Flagellar protein</fullName>
    </recommendedName>
</protein>
<evidence type="ECO:0000256" key="7">
    <source>
        <dbReference type="RuleBase" id="RU362064"/>
    </source>
</evidence>
<evidence type="ECO:0000256" key="2">
    <source>
        <dbReference type="ARBA" id="ARBA00022692"/>
    </source>
</evidence>
<keyword evidence="2 7" id="KW-0812">Transmembrane</keyword>
<keyword evidence="10" id="KW-1185">Reference proteome</keyword>
<evidence type="ECO:0000313" key="10">
    <source>
        <dbReference type="Proteomes" id="UP000181901"/>
    </source>
</evidence>
<keyword evidence="9" id="KW-0966">Cell projection</keyword>
<dbReference type="EMBL" id="LKAQ01000004">
    <property type="protein sequence ID" value="OIQ50401.1"/>
    <property type="molecule type" value="Genomic_DNA"/>
</dbReference>
<dbReference type="GO" id="GO:0044781">
    <property type="term" value="P:bacterial-type flagellum organization"/>
    <property type="evidence" value="ECO:0007669"/>
    <property type="project" value="UniProtKB-UniRule"/>
</dbReference>
<sequence>MGSGTTILTTAGYLFLLLGVIFLAYWLLKRFGVPGALTSSGPGAPKLVNRLMLGNRQSVAVVRYRDKDLLLGVTEHNVTLLAEEEAAPEPERAERRTFASVLKRSAGRD</sequence>
<keyword evidence="3 7" id="KW-1133">Transmembrane helix</keyword>
<dbReference type="InterPro" id="IPR022781">
    <property type="entry name" value="Flagellar_biosynth_FliO"/>
</dbReference>
<dbReference type="NCBIfam" id="TIGR03500">
    <property type="entry name" value="FliO_TIGR"/>
    <property type="match status" value="1"/>
</dbReference>
<evidence type="ECO:0000313" key="9">
    <source>
        <dbReference type="EMBL" id="OIQ50401.1"/>
    </source>
</evidence>
<keyword evidence="1 7" id="KW-1003">Cell membrane</keyword>
<dbReference type="GO" id="GO:0009425">
    <property type="term" value="C:bacterial-type flagellum basal body"/>
    <property type="evidence" value="ECO:0007669"/>
    <property type="project" value="UniProtKB-SubCell"/>
</dbReference>
<keyword evidence="9" id="KW-0969">Cilium</keyword>
<dbReference type="InterPro" id="IPR052205">
    <property type="entry name" value="FliO/MopB"/>
</dbReference>
<dbReference type="PANTHER" id="PTHR38766:SF1">
    <property type="entry name" value="FLAGELLAR PROTEIN FLIO"/>
    <property type="match status" value="1"/>
</dbReference>
<proteinExistence type="inferred from homology"/>
<dbReference type="PANTHER" id="PTHR38766">
    <property type="entry name" value="FLAGELLAR PROTEIN FLIO"/>
    <property type="match status" value="1"/>
</dbReference>
<feature type="transmembrane region" description="Helical" evidence="7">
    <location>
        <begin position="6"/>
        <end position="28"/>
    </location>
</feature>
<comment type="caution">
    <text evidence="9">The sequence shown here is derived from an EMBL/GenBank/DDBJ whole genome shotgun (WGS) entry which is preliminary data.</text>
</comment>
<dbReference type="Pfam" id="PF04347">
    <property type="entry name" value="FliO"/>
    <property type="match status" value="1"/>
</dbReference>
<keyword evidence="5 7" id="KW-0975">Bacterial flagellum</keyword>
<keyword evidence="9" id="KW-0282">Flagellum</keyword>
<keyword evidence="4 7" id="KW-0472">Membrane</keyword>
<gene>
    <name evidence="9" type="ORF">BerOc1_02332</name>
</gene>